<proteinExistence type="predicted"/>
<dbReference type="InterPro" id="IPR025665">
    <property type="entry name" value="Beta-barrel_OMP_2"/>
</dbReference>
<organism evidence="2">
    <name type="scientific">bioreactor metagenome</name>
    <dbReference type="NCBI Taxonomy" id="1076179"/>
    <lineage>
        <taxon>unclassified sequences</taxon>
        <taxon>metagenomes</taxon>
        <taxon>ecological metagenomes</taxon>
    </lineage>
</organism>
<protein>
    <recommendedName>
        <fullName evidence="1">Outer membrane protein beta-barrel domain-containing protein</fullName>
    </recommendedName>
</protein>
<dbReference type="EMBL" id="VSSQ01043963">
    <property type="protein sequence ID" value="MPM97737.1"/>
    <property type="molecule type" value="Genomic_DNA"/>
</dbReference>
<dbReference type="AlphaFoldDB" id="A0A645E7D6"/>
<feature type="domain" description="Outer membrane protein beta-barrel" evidence="1">
    <location>
        <begin position="22"/>
        <end position="175"/>
    </location>
</feature>
<evidence type="ECO:0000259" key="1">
    <source>
        <dbReference type="Pfam" id="PF13568"/>
    </source>
</evidence>
<dbReference type="Pfam" id="PF13568">
    <property type="entry name" value="OMP_b-brl_2"/>
    <property type="match status" value="1"/>
</dbReference>
<evidence type="ECO:0000313" key="2">
    <source>
        <dbReference type="EMBL" id="MPM97737.1"/>
    </source>
</evidence>
<name>A0A645E7D6_9ZZZZ</name>
<sequence length="194" mass="22113">MSNRFGKADRLMVDFYNDMWLGAPDSIDFKGYNPGASFSLVKDFPFGATNFSFAIGLGLGTHNMNYNANILKDSLGVSYFINRVDTPQKYKMVMSYLDIPVELRFRTKRDNVFRFAIGGKIGYMINNHIKHVDEGFKTKTFNIGDIYKLRYGVTARVGYKMFNLYVYYGLSTLFEDKLGPEMSPVSIGISLIPF</sequence>
<comment type="caution">
    <text evidence="2">The sequence shown here is derived from an EMBL/GenBank/DDBJ whole genome shotgun (WGS) entry which is preliminary data.</text>
</comment>
<accession>A0A645E7D6</accession>
<gene>
    <name evidence="2" type="ORF">SDC9_144914</name>
</gene>
<reference evidence="2" key="1">
    <citation type="submission" date="2019-08" db="EMBL/GenBank/DDBJ databases">
        <authorList>
            <person name="Kucharzyk K."/>
            <person name="Murdoch R.W."/>
            <person name="Higgins S."/>
            <person name="Loffler F."/>
        </authorList>
    </citation>
    <scope>NUCLEOTIDE SEQUENCE</scope>
</reference>